<comment type="caution">
    <text evidence="2">The sequence shown here is derived from an EMBL/GenBank/DDBJ whole genome shotgun (WGS) entry which is preliminary data.</text>
</comment>
<reference evidence="2 3" key="1">
    <citation type="submission" date="2017-01" db="EMBL/GenBank/DDBJ databases">
        <title>Novel large sulfur bacteria in the metagenomes of groundwater-fed chemosynthetic microbial mats in the Lake Huron basin.</title>
        <authorList>
            <person name="Sharrar A.M."/>
            <person name="Flood B.E."/>
            <person name="Bailey J.V."/>
            <person name="Jones D.S."/>
            <person name="Biddanda B."/>
            <person name="Ruberg S.A."/>
            <person name="Marcus D.N."/>
            <person name="Dick G.J."/>
        </authorList>
    </citation>
    <scope>NUCLEOTIDE SEQUENCE [LARGE SCALE GENOMIC DNA]</scope>
    <source>
        <strain evidence="2">A8</strain>
    </source>
</reference>
<dbReference type="InterPro" id="IPR013978">
    <property type="entry name" value="MEKHLA"/>
</dbReference>
<feature type="domain" description="MEKHLA" evidence="1">
    <location>
        <begin position="9"/>
        <end position="149"/>
    </location>
</feature>
<sequence>MMDTAQLTAHLHLLHSSFRYYVGRDLAELSWQGESTAHALDAAPFVLLSHNTDADPIFTYGNQTALEVFEMEWETLTQLPSRYSAEALVRVEREHLLRTVARQGYIDHYSGVRISGSGRRFLIRQAIVWNLRDAQGNDAGQAAYFDHWEYLPEITRTRYSQG</sequence>
<evidence type="ECO:0000313" key="3">
    <source>
        <dbReference type="Proteomes" id="UP000192491"/>
    </source>
</evidence>
<proteinExistence type="predicted"/>
<accession>A0A1Y1QGD7</accession>
<dbReference type="AlphaFoldDB" id="A0A1Y1QGD7"/>
<organism evidence="2 3">
    <name type="scientific">Thiothrix lacustris</name>
    <dbReference type="NCBI Taxonomy" id="525917"/>
    <lineage>
        <taxon>Bacteria</taxon>
        <taxon>Pseudomonadati</taxon>
        <taxon>Pseudomonadota</taxon>
        <taxon>Gammaproteobacteria</taxon>
        <taxon>Thiotrichales</taxon>
        <taxon>Thiotrichaceae</taxon>
        <taxon>Thiothrix</taxon>
    </lineage>
</organism>
<dbReference type="Pfam" id="PF08670">
    <property type="entry name" value="MEKHLA"/>
    <property type="match status" value="1"/>
</dbReference>
<dbReference type="Proteomes" id="UP000192491">
    <property type="component" value="Unassembled WGS sequence"/>
</dbReference>
<gene>
    <name evidence="2" type="ORF">BWK73_34870</name>
</gene>
<evidence type="ECO:0000313" key="2">
    <source>
        <dbReference type="EMBL" id="OQX04928.1"/>
    </source>
</evidence>
<name>A0A1Y1QGD7_9GAMM</name>
<evidence type="ECO:0000259" key="1">
    <source>
        <dbReference type="Pfam" id="PF08670"/>
    </source>
</evidence>
<dbReference type="EMBL" id="MTEJ01000313">
    <property type="protein sequence ID" value="OQX04928.1"/>
    <property type="molecule type" value="Genomic_DNA"/>
</dbReference>
<protein>
    <submittedName>
        <fullName evidence="2">MEKHLA domain-containing protein</fullName>
    </submittedName>
</protein>
<dbReference type="STRING" id="1123401.GCA_000621325_00461"/>